<dbReference type="VEuPathDB" id="FungiDB:PC110_g22191"/>
<organism evidence="1 2">
    <name type="scientific">Phytophthora cactorum</name>
    <dbReference type="NCBI Taxonomy" id="29920"/>
    <lineage>
        <taxon>Eukaryota</taxon>
        <taxon>Sar</taxon>
        <taxon>Stramenopiles</taxon>
        <taxon>Oomycota</taxon>
        <taxon>Peronosporomycetes</taxon>
        <taxon>Peronosporales</taxon>
        <taxon>Peronosporaceae</taxon>
        <taxon>Phytophthora</taxon>
    </lineage>
</organism>
<gene>
    <name evidence="1" type="ORF">PC110_g22191</name>
</gene>
<dbReference type="Proteomes" id="UP000251314">
    <property type="component" value="Unassembled WGS sequence"/>
</dbReference>
<protein>
    <submittedName>
        <fullName evidence="1">Uncharacterized protein</fullName>
    </submittedName>
</protein>
<dbReference type="EMBL" id="MJFZ01001822">
    <property type="protein sequence ID" value="RAW21366.1"/>
    <property type="molecule type" value="Genomic_DNA"/>
</dbReference>
<accession>A0A329RC11</accession>
<comment type="caution">
    <text evidence="1">The sequence shown here is derived from an EMBL/GenBank/DDBJ whole genome shotgun (WGS) entry which is preliminary data.</text>
</comment>
<reference evidence="1 2" key="1">
    <citation type="submission" date="2018-01" db="EMBL/GenBank/DDBJ databases">
        <title>Draft genome of the strawberry crown rot pathogen Phytophthora cactorum.</title>
        <authorList>
            <person name="Armitage A.D."/>
            <person name="Lysoe E."/>
            <person name="Nellist C.F."/>
            <person name="Harrison R.J."/>
            <person name="Brurberg M.B."/>
        </authorList>
    </citation>
    <scope>NUCLEOTIDE SEQUENCE [LARGE SCALE GENOMIC DNA]</scope>
    <source>
        <strain evidence="1 2">10300</strain>
    </source>
</reference>
<proteinExistence type="predicted"/>
<name>A0A329RC11_9STRA</name>
<keyword evidence="2" id="KW-1185">Reference proteome</keyword>
<evidence type="ECO:0000313" key="2">
    <source>
        <dbReference type="Proteomes" id="UP000251314"/>
    </source>
</evidence>
<evidence type="ECO:0000313" key="1">
    <source>
        <dbReference type="EMBL" id="RAW21366.1"/>
    </source>
</evidence>
<sequence length="210" mass="24009">MYEQYKQAFPSGLAKSTFYMLASILTHGEMVARSSIDYVTGFLLNDNFELLERIVRDILPGKFEDLSRKMAILKAWLKYGAIGQFEGNDDESESACARHLIKFELLEPAKNAAKLGKVFCKYCHGFDNLIRHIKQQLEEAGADACCLEAVSDCHEKLELFLGHRLRVLNQQRALRELFDKMRDYCVGNVATEALVVIDFKQNQFTTVKKQ</sequence>
<dbReference type="AlphaFoldDB" id="A0A329RC11"/>
<dbReference type="OrthoDB" id="124285at2759"/>